<comment type="caution">
    <text evidence="2">The sequence shown here is derived from an EMBL/GenBank/DDBJ whole genome shotgun (WGS) entry which is preliminary data.</text>
</comment>
<reference evidence="3" key="1">
    <citation type="journal article" date="2019" name="Int. J. Syst. Evol. Microbiol.">
        <title>The Global Catalogue of Microorganisms (GCM) 10K type strain sequencing project: providing services to taxonomists for standard genome sequencing and annotation.</title>
        <authorList>
            <consortium name="The Broad Institute Genomics Platform"/>
            <consortium name="The Broad Institute Genome Sequencing Center for Infectious Disease"/>
            <person name="Wu L."/>
            <person name="Ma J."/>
        </authorList>
    </citation>
    <scope>NUCLEOTIDE SEQUENCE [LARGE SCALE GENOMIC DNA]</scope>
    <source>
        <strain evidence="3">CCUG 61696</strain>
    </source>
</reference>
<dbReference type="EMBL" id="JBHTMX010000116">
    <property type="protein sequence ID" value="MFD1332725.1"/>
    <property type="molecule type" value="Genomic_DNA"/>
</dbReference>
<evidence type="ECO:0000256" key="1">
    <source>
        <dbReference type="SAM" id="MobiDB-lite"/>
    </source>
</evidence>
<sequence length="77" mass="7712">AAAKPTPAAWDQTMRHPQPSSAGLIAAPAAALAGGFGVDPSYGAKPGRFSGSSVMLLRTQSFTAQPGDTASLGDRRG</sequence>
<feature type="region of interest" description="Disordered" evidence="1">
    <location>
        <begin position="1"/>
        <end position="20"/>
    </location>
</feature>
<organism evidence="2 3">
    <name type="scientific">Methylopila musalis</name>
    <dbReference type="NCBI Taxonomy" id="1134781"/>
    <lineage>
        <taxon>Bacteria</taxon>
        <taxon>Pseudomonadati</taxon>
        <taxon>Pseudomonadota</taxon>
        <taxon>Alphaproteobacteria</taxon>
        <taxon>Hyphomicrobiales</taxon>
        <taxon>Methylopilaceae</taxon>
        <taxon>Methylopila</taxon>
    </lineage>
</organism>
<gene>
    <name evidence="2" type="ORF">ACFQ4O_12025</name>
</gene>
<feature type="non-terminal residue" evidence="2">
    <location>
        <position position="1"/>
    </location>
</feature>
<evidence type="ECO:0000313" key="3">
    <source>
        <dbReference type="Proteomes" id="UP001597171"/>
    </source>
</evidence>
<protein>
    <submittedName>
        <fullName evidence="2">Uncharacterized protein</fullName>
    </submittedName>
</protein>
<evidence type="ECO:0000313" key="2">
    <source>
        <dbReference type="EMBL" id="MFD1332725.1"/>
    </source>
</evidence>
<proteinExistence type="predicted"/>
<keyword evidence="3" id="KW-1185">Reference proteome</keyword>
<dbReference type="Proteomes" id="UP001597171">
    <property type="component" value="Unassembled WGS sequence"/>
</dbReference>
<accession>A0ABW3Z9V0</accession>
<name>A0ABW3Z9V0_9HYPH</name>